<comment type="cofactor">
    <cofactor evidence="1">
        <name>[3Fe-4S] cluster</name>
        <dbReference type="ChEBI" id="CHEBI:21137"/>
    </cofactor>
</comment>
<dbReference type="Gene3D" id="1.10.1060.10">
    <property type="entry name" value="Alpha-helical ferredoxin"/>
    <property type="match status" value="1"/>
</dbReference>
<evidence type="ECO:0000313" key="17">
    <source>
        <dbReference type="EMBL" id="AJB41511.1"/>
    </source>
</evidence>
<comment type="pathway">
    <text evidence="3">Carbohydrate metabolism; tricarboxylic acid cycle.</text>
</comment>
<dbReference type="Gene3D" id="3.10.20.30">
    <property type="match status" value="1"/>
</dbReference>
<dbReference type="InterPro" id="IPR009051">
    <property type="entry name" value="Helical_ferredxn"/>
</dbReference>
<sequence>MKYRVVIRKYKAGWMEPKYVSYEVDVDPETSVLDVVEKIGLEKDRTLAFEHACHHGACGACGMIVNGVERLACITKIGEVARNGIVVLEPLRGFKVISDLAVDKARMFKQYALVKPGTHEKVVGTVEVEKLLDCLECGICYSACPIANTFEGYVGPSVIAMSYKSSSNGKVPAIIDSRRGVWACHGSFECSARCPVDFKPGETIMKIRKELLFGKLQVV</sequence>
<dbReference type="PROSITE" id="PS00198">
    <property type="entry name" value="4FE4S_FER_1"/>
    <property type="match status" value="1"/>
</dbReference>
<dbReference type="GO" id="GO:0022904">
    <property type="term" value="P:respiratory electron transport chain"/>
    <property type="evidence" value="ECO:0007669"/>
    <property type="project" value="TreeGrafter"/>
</dbReference>
<dbReference type="InterPro" id="IPR006058">
    <property type="entry name" value="2Fe2S_fd_BS"/>
</dbReference>
<evidence type="ECO:0000256" key="11">
    <source>
        <dbReference type="ARBA" id="ARBA00023004"/>
    </source>
</evidence>
<dbReference type="GO" id="GO:0006099">
    <property type="term" value="P:tricarboxylic acid cycle"/>
    <property type="evidence" value="ECO:0007669"/>
    <property type="project" value="UniProtKB-KW"/>
</dbReference>
<evidence type="ECO:0000256" key="8">
    <source>
        <dbReference type="ARBA" id="ARBA00022714"/>
    </source>
</evidence>
<keyword evidence="8" id="KW-0001">2Fe-2S</keyword>
<dbReference type="PROSITE" id="PS00197">
    <property type="entry name" value="2FE2S_FER_1"/>
    <property type="match status" value="1"/>
</dbReference>
<keyword evidence="10" id="KW-0560">Oxidoreductase</keyword>
<dbReference type="GO" id="GO:0051539">
    <property type="term" value="F:4 iron, 4 sulfur cluster binding"/>
    <property type="evidence" value="ECO:0007669"/>
    <property type="project" value="UniProtKB-KW"/>
</dbReference>
<dbReference type="PROSITE" id="PS51379">
    <property type="entry name" value="4FE4S_FER_2"/>
    <property type="match status" value="1"/>
</dbReference>
<evidence type="ECO:0000256" key="7">
    <source>
        <dbReference type="ARBA" id="ARBA00022532"/>
    </source>
</evidence>
<evidence type="ECO:0000256" key="2">
    <source>
        <dbReference type="ARBA" id="ARBA00001966"/>
    </source>
</evidence>
<evidence type="ECO:0000256" key="14">
    <source>
        <dbReference type="ARBA" id="ARBA00034078"/>
    </source>
</evidence>
<dbReference type="PANTHER" id="PTHR11921:SF29">
    <property type="entry name" value="SUCCINATE DEHYDROGENASE [UBIQUINONE] IRON-SULFUR SUBUNIT, MITOCHONDRIAL"/>
    <property type="match status" value="1"/>
</dbReference>
<keyword evidence="6" id="KW-0004">4Fe-4S</keyword>
<dbReference type="InterPro" id="IPR012675">
    <property type="entry name" value="Beta-grasp_dom_sf"/>
</dbReference>
<dbReference type="GO" id="GO:0051538">
    <property type="term" value="F:3 iron, 4 sulfur cluster binding"/>
    <property type="evidence" value="ECO:0007669"/>
    <property type="project" value="UniProtKB-KW"/>
</dbReference>
<evidence type="ECO:0000256" key="9">
    <source>
        <dbReference type="ARBA" id="ARBA00022723"/>
    </source>
</evidence>
<dbReference type="Pfam" id="PF13085">
    <property type="entry name" value="Fer2_3"/>
    <property type="match status" value="1"/>
</dbReference>
<keyword evidence="13" id="KW-0003">3Fe-4S</keyword>
<dbReference type="InterPro" id="IPR001041">
    <property type="entry name" value="2Fe-2S_ferredoxin-type"/>
</dbReference>
<dbReference type="InterPro" id="IPR004489">
    <property type="entry name" value="Succ_DH/fum_Rdtase_Fe-S"/>
</dbReference>
<dbReference type="RefSeq" id="WP_052886580.1">
    <property type="nucleotide sequence ID" value="NZ_CP007493.1"/>
</dbReference>
<protein>
    <recommendedName>
        <fullName evidence="5">succinate dehydrogenase</fullName>
        <ecNumber evidence="5">1.3.5.1</ecNumber>
    </recommendedName>
</protein>
<comment type="similarity">
    <text evidence="4">Belongs to the succinate dehydrogenase/fumarate reductase iron-sulfur protein family.</text>
</comment>
<accession>A0A3G1A854</accession>
<keyword evidence="7" id="KW-0816">Tricarboxylic acid cycle</keyword>
<evidence type="ECO:0000256" key="12">
    <source>
        <dbReference type="ARBA" id="ARBA00023014"/>
    </source>
</evidence>
<dbReference type="InterPro" id="IPR017896">
    <property type="entry name" value="4Fe4S_Fe-S-bd"/>
</dbReference>
<evidence type="ECO:0000256" key="1">
    <source>
        <dbReference type="ARBA" id="ARBA00001927"/>
    </source>
</evidence>
<evidence type="ECO:0000256" key="4">
    <source>
        <dbReference type="ARBA" id="ARBA00009433"/>
    </source>
</evidence>
<dbReference type="SUPFAM" id="SSF46548">
    <property type="entry name" value="alpha-helical ferredoxin"/>
    <property type="match status" value="1"/>
</dbReference>
<dbReference type="InterPro" id="IPR036010">
    <property type="entry name" value="2Fe-2S_ferredoxin-like_sf"/>
</dbReference>
<evidence type="ECO:0000256" key="5">
    <source>
        <dbReference type="ARBA" id="ARBA00012792"/>
    </source>
</evidence>
<dbReference type="Pfam" id="PF13183">
    <property type="entry name" value="Fer4_8"/>
    <property type="match status" value="1"/>
</dbReference>
<dbReference type="STRING" id="697581.TCARB_0439"/>
<proteinExistence type="inferred from homology"/>
<gene>
    <name evidence="17" type="ORF">TCARB_0439</name>
</gene>
<evidence type="ECO:0000259" key="16">
    <source>
        <dbReference type="PROSITE" id="PS51379"/>
    </source>
</evidence>
<feature type="domain" description="4Fe-4S ferredoxin-type" evidence="16">
    <location>
        <begin position="124"/>
        <end position="153"/>
    </location>
</feature>
<dbReference type="EC" id="1.3.5.1" evidence="5"/>
<evidence type="ECO:0000256" key="3">
    <source>
        <dbReference type="ARBA" id="ARBA00005163"/>
    </source>
</evidence>
<feature type="domain" description="2Fe-2S ferredoxin-type" evidence="15">
    <location>
        <begin position="3"/>
        <end position="91"/>
    </location>
</feature>
<dbReference type="GO" id="GO:0009055">
    <property type="term" value="F:electron transfer activity"/>
    <property type="evidence" value="ECO:0007669"/>
    <property type="project" value="InterPro"/>
</dbReference>
<evidence type="ECO:0000256" key="13">
    <source>
        <dbReference type="ARBA" id="ARBA00023291"/>
    </source>
</evidence>
<evidence type="ECO:0000256" key="6">
    <source>
        <dbReference type="ARBA" id="ARBA00022485"/>
    </source>
</evidence>
<dbReference type="GO" id="GO:0051537">
    <property type="term" value="F:2 iron, 2 sulfur cluster binding"/>
    <property type="evidence" value="ECO:0007669"/>
    <property type="project" value="UniProtKB-KW"/>
</dbReference>
<dbReference type="AlphaFoldDB" id="A0A3G1A854"/>
<dbReference type="EMBL" id="CP007493">
    <property type="protein sequence ID" value="AJB41511.1"/>
    <property type="molecule type" value="Genomic_DNA"/>
</dbReference>
<keyword evidence="11" id="KW-0408">Iron</keyword>
<comment type="cofactor">
    <cofactor evidence="14">
        <name>[2Fe-2S] cluster</name>
        <dbReference type="ChEBI" id="CHEBI:190135"/>
    </cofactor>
</comment>
<dbReference type="SUPFAM" id="SSF54292">
    <property type="entry name" value="2Fe-2S ferredoxin-like"/>
    <property type="match status" value="1"/>
</dbReference>
<evidence type="ECO:0000313" key="18">
    <source>
        <dbReference type="Proteomes" id="UP000266720"/>
    </source>
</evidence>
<name>A0A3G1A854_9CREN</name>
<dbReference type="NCBIfam" id="TIGR00384">
    <property type="entry name" value="dhsB"/>
    <property type="match status" value="1"/>
</dbReference>
<dbReference type="PROSITE" id="PS51085">
    <property type="entry name" value="2FE2S_FER_2"/>
    <property type="match status" value="1"/>
</dbReference>
<dbReference type="CDD" id="cd00207">
    <property type="entry name" value="fer2"/>
    <property type="match status" value="1"/>
</dbReference>
<dbReference type="PANTHER" id="PTHR11921">
    <property type="entry name" value="SUCCINATE DEHYDROGENASE IRON-SULFUR PROTEIN"/>
    <property type="match status" value="1"/>
</dbReference>
<dbReference type="InterPro" id="IPR025192">
    <property type="entry name" value="Succ_DH/fum_Rdtase_N"/>
</dbReference>
<keyword evidence="12" id="KW-0411">Iron-sulfur</keyword>
<dbReference type="InterPro" id="IPR017900">
    <property type="entry name" value="4Fe4S_Fe_S_CS"/>
</dbReference>
<dbReference type="GO" id="GO:0046872">
    <property type="term" value="F:metal ion binding"/>
    <property type="evidence" value="ECO:0007669"/>
    <property type="project" value="UniProtKB-KW"/>
</dbReference>
<evidence type="ECO:0000259" key="15">
    <source>
        <dbReference type="PROSITE" id="PS51085"/>
    </source>
</evidence>
<comment type="cofactor">
    <cofactor evidence="2">
        <name>[4Fe-4S] cluster</name>
        <dbReference type="ChEBI" id="CHEBI:49883"/>
    </cofactor>
</comment>
<reference evidence="18" key="1">
    <citation type="book" date="2010" name="EXTREMOPHILES" publisher="0:0-0">
        <title>Complete genome sequences of ten hyperthermophilic archaea reveal their metabolic capabilities and possible ecological roles.</title>
        <editorList>
            <person name="?"/>
        </editorList>
        <authorList>
            <person name="Ravin N.V."/>
            <person name="Mardanov A.V."/>
            <person name="Bonch-Osmolovskaya E.A."/>
            <person name="Skryabin K.G."/>
        </authorList>
    </citation>
    <scope>NUCLEOTIDE SEQUENCE [LARGE SCALE GENOMIC DNA]</scope>
    <source>
        <strain evidence="18">1505</strain>
    </source>
</reference>
<dbReference type="KEGG" id="tcb:TCARB_0439"/>
<dbReference type="InterPro" id="IPR050573">
    <property type="entry name" value="SDH/FRD_Iron-Sulfur"/>
</dbReference>
<organism evidence="17 18">
    <name type="scientific">Thermofilum adornatum 1505</name>
    <dbReference type="NCBI Taxonomy" id="697581"/>
    <lineage>
        <taxon>Archaea</taxon>
        <taxon>Thermoproteota</taxon>
        <taxon>Thermoprotei</taxon>
        <taxon>Thermofilales</taxon>
        <taxon>Thermofilaceae</taxon>
        <taxon>Thermofilum</taxon>
    </lineage>
</organism>
<keyword evidence="9" id="KW-0479">Metal-binding</keyword>
<evidence type="ECO:0000256" key="10">
    <source>
        <dbReference type="ARBA" id="ARBA00023002"/>
    </source>
</evidence>
<dbReference type="Proteomes" id="UP000266720">
    <property type="component" value="Chromosome"/>
</dbReference>
<dbReference type="GeneID" id="25405896"/>
<dbReference type="GO" id="GO:0008177">
    <property type="term" value="F:succinate dehydrogenase (quinone) activity"/>
    <property type="evidence" value="ECO:0007669"/>
    <property type="project" value="UniProtKB-EC"/>
</dbReference>